<protein>
    <submittedName>
        <fullName evidence="1">Uncharacterized protein</fullName>
    </submittedName>
</protein>
<comment type="caution">
    <text evidence="1">The sequence shown here is derived from an EMBL/GenBank/DDBJ whole genome shotgun (WGS) entry which is preliminary data.</text>
</comment>
<proteinExistence type="predicted"/>
<sequence length="107" mass="12117">PGYNVQEEITRKREKMSSEFNSTTFIIVTGEQSDLDSYIFIDKILYSVSSPLKAVDLCFKCIHALNATYAPESMQIWLLIQKAVYNITTKYDKQIPSVNAILAACQT</sequence>
<evidence type="ECO:0000313" key="2">
    <source>
        <dbReference type="Proteomes" id="UP000827092"/>
    </source>
</evidence>
<dbReference type="AlphaFoldDB" id="A0AAV6UGE6"/>
<accession>A0AAV6UGE6</accession>
<feature type="non-terminal residue" evidence="1">
    <location>
        <position position="1"/>
    </location>
</feature>
<name>A0AAV6UGE6_9ARAC</name>
<dbReference type="EMBL" id="JAFNEN010000441">
    <property type="protein sequence ID" value="KAG8182903.1"/>
    <property type="molecule type" value="Genomic_DNA"/>
</dbReference>
<keyword evidence="2" id="KW-1185">Reference proteome</keyword>
<reference evidence="1 2" key="1">
    <citation type="journal article" date="2022" name="Nat. Ecol. Evol.">
        <title>A masculinizing supergene underlies an exaggerated male reproductive morph in a spider.</title>
        <authorList>
            <person name="Hendrickx F."/>
            <person name="De Corte Z."/>
            <person name="Sonet G."/>
            <person name="Van Belleghem S.M."/>
            <person name="Kostlbacher S."/>
            <person name="Vangestel C."/>
        </authorList>
    </citation>
    <scope>NUCLEOTIDE SEQUENCE [LARGE SCALE GENOMIC DNA]</scope>
    <source>
        <strain evidence="1">W744_W776</strain>
    </source>
</reference>
<gene>
    <name evidence="1" type="ORF">JTE90_028725</name>
</gene>
<organism evidence="1 2">
    <name type="scientific">Oedothorax gibbosus</name>
    <dbReference type="NCBI Taxonomy" id="931172"/>
    <lineage>
        <taxon>Eukaryota</taxon>
        <taxon>Metazoa</taxon>
        <taxon>Ecdysozoa</taxon>
        <taxon>Arthropoda</taxon>
        <taxon>Chelicerata</taxon>
        <taxon>Arachnida</taxon>
        <taxon>Araneae</taxon>
        <taxon>Araneomorphae</taxon>
        <taxon>Entelegynae</taxon>
        <taxon>Araneoidea</taxon>
        <taxon>Linyphiidae</taxon>
        <taxon>Erigoninae</taxon>
        <taxon>Oedothorax</taxon>
    </lineage>
</organism>
<dbReference type="Proteomes" id="UP000827092">
    <property type="component" value="Unassembled WGS sequence"/>
</dbReference>
<evidence type="ECO:0000313" key="1">
    <source>
        <dbReference type="EMBL" id="KAG8182903.1"/>
    </source>
</evidence>